<dbReference type="Proteomes" id="UP000323257">
    <property type="component" value="Unassembled WGS sequence"/>
</dbReference>
<accession>A0A5S5CFB8</accession>
<dbReference type="EMBL" id="VNHS01000002">
    <property type="protein sequence ID" value="TYP78101.1"/>
    <property type="molecule type" value="Genomic_DNA"/>
</dbReference>
<keyword evidence="2" id="KW-1185">Reference proteome</keyword>
<sequence>MLHNYLRYLQLPTFYEDFQVEPMPGGNLHINDIRETSATLSYSVNGRQCVSIQLRTFDHIYEELSIDSPPFKNRKR</sequence>
<protein>
    <submittedName>
        <fullName evidence="1">Uncharacterized protein</fullName>
    </submittedName>
</protein>
<gene>
    <name evidence="1" type="ORF">BCM02_102678</name>
</gene>
<comment type="caution">
    <text evidence="1">The sequence shown here is derived from an EMBL/GenBank/DDBJ whole genome shotgun (WGS) entry which is preliminary data.</text>
</comment>
<organism evidence="1 2">
    <name type="scientific">Paenibacillus methanolicus</name>
    <dbReference type="NCBI Taxonomy" id="582686"/>
    <lineage>
        <taxon>Bacteria</taxon>
        <taxon>Bacillati</taxon>
        <taxon>Bacillota</taxon>
        <taxon>Bacilli</taxon>
        <taxon>Bacillales</taxon>
        <taxon>Paenibacillaceae</taxon>
        <taxon>Paenibacillus</taxon>
    </lineage>
</organism>
<name>A0A5S5CFB8_9BACL</name>
<evidence type="ECO:0000313" key="1">
    <source>
        <dbReference type="EMBL" id="TYP78101.1"/>
    </source>
</evidence>
<dbReference type="AlphaFoldDB" id="A0A5S5CFB8"/>
<proteinExistence type="predicted"/>
<evidence type="ECO:0000313" key="2">
    <source>
        <dbReference type="Proteomes" id="UP000323257"/>
    </source>
</evidence>
<reference evidence="1 2" key="1">
    <citation type="submission" date="2019-07" db="EMBL/GenBank/DDBJ databases">
        <title>Genomic Encyclopedia of Type Strains, Phase III (KMG-III): the genomes of soil and plant-associated and newly described type strains.</title>
        <authorList>
            <person name="Whitman W."/>
        </authorList>
    </citation>
    <scope>NUCLEOTIDE SEQUENCE [LARGE SCALE GENOMIC DNA]</scope>
    <source>
        <strain evidence="1 2">BL24</strain>
    </source>
</reference>